<dbReference type="InterPro" id="IPR019039">
    <property type="entry name" value="T4-Rnl1-like_N"/>
</dbReference>
<accession>A0ABQ5P6R5</accession>
<proteinExistence type="predicted"/>
<sequence length="402" mass="43774">MTHLADLFSPADLTGAVHAGHVVRHRHPHLPLVMLSYTRACQYAGAWTPVTTRCRGLVVDERTGTVVAWPFEKFFNAAEHALGRTYAPALPDEPFRIYDKIDGSLGIVFHFDGAWHAATKGSFTSPQAQWAQRWLDSRDTSGLQVGTTYLAEILHPGNRIVVDYGNREDLVLLGAFSSDGVEIDLADASPDWEDIGSVVRTWPAMELGDLLARTETNRSADGAPASGLTAEGYVLRFASGVRTKAKLADYVRLHKAVTGTNEVDIWRYMGVEKFATHPVKKVAKALGCPVAEVTALSGGTASALEALLALVPDESDSWVRTIISSLEEQARQVRQTIDDAFAELAHLSFDRAAFARAVRGLDKDLRAGLFLRLDGHDCTLDLHVWRTIRPVLGPGAPDATSA</sequence>
<evidence type="ECO:0000313" key="3">
    <source>
        <dbReference type="Proteomes" id="UP001291653"/>
    </source>
</evidence>
<keyword evidence="2" id="KW-0436">Ligase</keyword>
<gene>
    <name evidence="2" type="ORF">SYYSPA8_28295</name>
</gene>
<reference evidence="2 3" key="1">
    <citation type="submission" date="2022-10" db="EMBL/GenBank/DDBJ databases">
        <title>Draft genome sequence of Streptomyces sp. YSPA8.</title>
        <authorList>
            <person name="Moriuchi R."/>
            <person name="Dohra H."/>
            <person name="Yamamura H."/>
            <person name="Kodani S."/>
        </authorList>
    </citation>
    <scope>NUCLEOTIDE SEQUENCE [LARGE SCALE GENOMIC DNA]</scope>
    <source>
        <strain evidence="2 3">YSPA8</strain>
    </source>
</reference>
<dbReference type="RefSeq" id="WP_323450259.1">
    <property type="nucleotide sequence ID" value="NZ_BSBI01000013.1"/>
</dbReference>
<keyword evidence="3" id="KW-1185">Reference proteome</keyword>
<dbReference type="Pfam" id="PF09511">
    <property type="entry name" value="RNA_lig_T4_1"/>
    <property type="match status" value="1"/>
</dbReference>
<feature type="domain" description="T4 RNA ligase 1-like N-terminal" evidence="1">
    <location>
        <begin position="54"/>
        <end position="239"/>
    </location>
</feature>
<evidence type="ECO:0000259" key="1">
    <source>
        <dbReference type="Pfam" id="PF09511"/>
    </source>
</evidence>
<name>A0ABQ5P6R5_9ACTN</name>
<evidence type="ECO:0000313" key="2">
    <source>
        <dbReference type="EMBL" id="GLF98278.1"/>
    </source>
</evidence>
<protein>
    <submittedName>
        <fullName evidence="2">T4 RnlA family RNA ligase</fullName>
    </submittedName>
</protein>
<dbReference type="EMBL" id="BSBI01000013">
    <property type="protein sequence ID" value="GLF98278.1"/>
    <property type="molecule type" value="Genomic_DNA"/>
</dbReference>
<dbReference type="Proteomes" id="UP001291653">
    <property type="component" value="Unassembled WGS sequence"/>
</dbReference>
<comment type="caution">
    <text evidence="2">The sequence shown here is derived from an EMBL/GenBank/DDBJ whole genome shotgun (WGS) entry which is preliminary data.</text>
</comment>
<organism evidence="2 3">
    <name type="scientific">Streptomyces yaizuensis</name>
    <dbReference type="NCBI Taxonomy" id="2989713"/>
    <lineage>
        <taxon>Bacteria</taxon>
        <taxon>Bacillati</taxon>
        <taxon>Actinomycetota</taxon>
        <taxon>Actinomycetes</taxon>
        <taxon>Kitasatosporales</taxon>
        <taxon>Streptomycetaceae</taxon>
        <taxon>Streptomyces</taxon>
    </lineage>
</organism>
<dbReference type="GO" id="GO:0016874">
    <property type="term" value="F:ligase activity"/>
    <property type="evidence" value="ECO:0007669"/>
    <property type="project" value="UniProtKB-KW"/>
</dbReference>